<name>A0AAD9Q436_ACRCE</name>
<feature type="domain" description="C-type lectin" evidence="2">
    <location>
        <begin position="116"/>
        <end position="242"/>
    </location>
</feature>
<gene>
    <name evidence="3" type="ORF">P5673_024692</name>
</gene>
<reference evidence="3" key="2">
    <citation type="journal article" date="2023" name="Science">
        <title>Genomic signatures of disease resistance in endangered staghorn corals.</title>
        <authorList>
            <person name="Vollmer S.V."/>
            <person name="Selwyn J.D."/>
            <person name="Despard B.A."/>
            <person name="Roesel C.L."/>
        </authorList>
    </citation>
    <scope>NUCLEOTIDE SEQUENCE</scope>
    <source>
        <strain evidence="3">K2</strain>
    </source>
</reference>
<dbReference type="PROSITE" id="PS50041">
    <property type="entry name" value="C_TYPE_LECTIN_2"/>
    <property type="match status" value="1"/>
</dbReference>
<dbReference type="Gene3D" id="3.10.100.10">
    <property type="entry name" value="Mannose-Binding Protein A, subunit A"/>
    <property type="match status" value="1"/>
</dbReference>
<dbReference type="Proteomes" id="UP001249851">
    <property type="component" value="Unassembled WGS sequence"/>
</dbReference>
<dbReference type="InterPro" id="IPR001304">
    <property type="entry name" value="C-type_lectin-like"/>
</dbReference>
<feature type="region of interest" description="Disordered" evidence="1">
    <location>
        <begin position="76"/>
        <end position="100"/>
    </location>
</feature>
<dbReference type="InterPro" id="IPR050111">
    <property type="entry name" value="C-type_lectin/snaclec_domain"/>
</dbReference>
<dbReference type="SMART" id="SM00034">
    <property type="entry name" value="CLECT"/>
    <property type="match status" value="1"/>
</dbReference>
<evidence type="ECO:0000256" key="1">
    <source>
        <dbReference type="SAM" id="MobiDB-lite"/>
    </source>
</evidence>
<evidence type="ECO:0000313" key="3">
    <source>
        <dbReference type="EMBL" id="KAK2553986.1"/>
    </source>
</evidence>
<sequence length="249" mass="27828">MAQANDNLTRQTDTFSIQQSRFLSICELNNVSSISSNHKLKRKDSFVYYEPLTPKERPKQQIAGFYPTISNIITRSTQEVSSTQDQAATPASVFPSTQRATTAAPVSNCGQQWHAYKSGCLRLFEDHKKWEDANQYCATFNVNTSGGNGRLISIFSQDENNRIVNLRSSQGFPDGEYYIGLSDLQGTGTYKWADGTNVSFTNWNTGFPRDGRGVVMKMSIGNSDNGKWLTRNQNNNLRFICECPDGPCA</sequence>
<reference evidence="3" key="1">
    <citation type="journal article" date="2023" name="G3 (Bethesda)">
        <title>Whole genome assembly and annotation of the endangered Caribbean coral Acropora cervicornis.</title>
        <authorList>
            <person name="Selwyn J.D."/>
            <person name="Vollmer S.V."/>
        </authorList>
    </citation>
    <scope>NUCLEOTIDE SEQUENCE</scope>
    <source>
        <strain evidence="3">K2</strain>
    </source>
</reference>
<keyword evidence="4" id="KW-1185">Reference proteome</keyword>
<dbReference type="AlphaFoldDB" id="A0AAD9Q436"/>
<dbReference type="InterPro" id="IPR016187">
    <property type="entry name" value="CTDL_fold"/>
</dbReference>
<protein>
    <submittedName>
        <fullName evidence="3">Lithostathine</fullName>
    </submittedName>
</protein>
<accession>A0AAD9Q436</accession>
<dbReference type="EMBL" id="JARQWQ010000073">
    <property type="protein sequence ID" value="KAK2553986.1"/>
    <property type="molecule type" value="Genomic_DNA"/>
</dbReference>
<comment type="caution">
    <text evidence="3">The sequence shown here is derived from an EMBL/GenBank/DDBJ whole genome shotgun (WGS) entry which is preliminary data.</text>
</comment>
<dbReference type="PANTHER" id="PTHR22803">
    <property type="entry name" value="MANNOSE, PHOSPHOLIPASE, LECTIN RECEPTOR RELATED"/>
    <property type="match status" value="1"/>
</dbReference>
<proteinExistence type="predicted"/>
<evidence type="ECO:0000259" key="2">
    <source>
        <dbReference type="PROSITE" id="PS50041"/>
    </source>
</evidence>
<evidence type="ECO:0000313" key="4">
    <source>
        <dbReference type="Proteomes" id="UP001249851"/>
    </source>
</evidence>
<dbReference type="SUPFAM" id="SSF56436">
    <property type="entry name" value="C-type lectin-like"/>
    <property type="match status" value="1"/>
</dbReference>
<organism evidence="3 4">
    <name type="scientific">Acropora cervicornis</name>
    <name type="common">Staghorn coral</name>
    <dbReference type="NCBI Taxonomy" id="6130"/>
    <lineage>
        <taxon>Eukaryota</taxon>
        <taxon>Metazoa</taxon>
        <taxon>Cnidaria</taxon>
        <taxon>Anthozoa</taxon>
        <taxon>Hexacorallia</taxon>
        <taxon>Scleractinia</taxon>
        <taxon>Astrocoeniina</taxon>
        <taxon>Acroporidae</taxon>
        <taxon>Acropora</taxon>
    </lineage>
</organism>
<dbReference type="InterPro" id="IPR016186">
    <property type="entry name" value="C-type_lectin-like/link_sf"/>
</dbReference>
<dbReference type="Pfam" id="PF00059">
    <property type="entry name" value="Lectin_C"/>
    <property type="match status" value="1"/>
</dbReference>
<dbReference type="CDD" id="cd00037">
    <property type="entry name" value="CLECT"/>
    <property type="match status" value="1"/>
</dbReference>